<dbReference type="EMBL" id="JASCZI010062117">
    <property type="protein sequence ID" value="MED6140094.1"/>
    <property type="molecule type" value="Genomic_DNA"/>
</dbReference>
<organism evidence="2 3">
    <name type="scientific">Stylosanthes scabra</name>
    <dbReference type="NCBI Taxonomy" id="79078"/>
    <lineage>
        <taxon>Eukaryota</taxon>
        <taxon>Viridiplantae</taxon>
        <taxon>Streptophyta</taxon>
        <taxon>Embryophyta</taxon>
        <taxon>Tracheophyta</taxon>
        <taxon>Spermatophyta</taxon>
        <taxon>Magnoliopsida</taxon>
        <taxon>eudicotyledons</taxon>
        <taxon>Gunneridae</taxon>
        <taxon>Pentapetalae</taxon>
        <taxon>rosids</taxon>
        <taxon>fabids</taxon>
        <taxon>Fabales</taxon>
        <taxon>Fabaceae</taxon>
        <taxon>Papilionoideae</taxon>
        <taxon>50 kb inversion clade</taxon>
        <taxon>dalbergioids sensu lato</taxon>
        <taxon>Dalbergieae</taxon>
        <taxon>Pterocarpus clade</taxon>
        <taxon>Stylosanthes</taxon>
    </lineage>
</organism>
<evidence type="ECO:0000313" key="2">
    <source>
        <dbReference type="EMBL" id="MED6140094.1"/>
    </source>
</evidence>
<proteinExistence type="predicted"/>
<comment type="caution">
    <text evidence="2">The sequence shown here is derived from an EMBL/GenBank/DDBJ whole genome shotgun (WGS) entry which is preliminary data.</text>
</comment>
<protein>
    <recommendedName>
        <fullName evidence="4">HNH homing endonuclease</fullName>
    </recommendedName>
</protein>
<sequence length="185" mass="21662">MPPFQFTNIRNSEQIMELLKTLRSHPKAQTHKTDGKKEGKTYHKTHSYRDKMDVNNLRDKSSPINKEDTLKNSQKLTTKEQIIALLDKSTPNGYIINHRYQTSKNSEYKRRGMNGRLFGGYHANSRRKGHRKPNSLQFILEGSATVETLRRNYKNEYMGNMDKGLQKILRSPPIHLCFVEITLWK</sequence>
<feature type="compositionally biased region" description="Basic and acidic residues" evidence="1">
    <location>
        <begin position="31"/>
        <end position="47"/>
    </location>
</feature>
<accession>A0ABU6SUI3</accession>
<name>A0ABU6SUI3_9FABA</name>
<evidence type="ECO:0000313" key="3">
    <source>
        <dbReference type="Proteomes" id="UP001341840"/>
    </source>
</evidence>
<evidence type="ECO:0000256" key="1">
    <source>
        <dbReference type="SAM" id="MobiDB-lite"/>
    </source>
</evidence>
<keyword evidence="3" id="KW-1185">Reference proteome</keyword>
<reference evidence="2 3" key="1">
    <citation type="journal article" date="2023" name="Plants (Basel)">
        <title>Bridging the Gap: Combining Genomics and Transcriptomics Approaches to Understand Stylosanthes scabra, an Orphan Legume from the Brazilian Caatinga.</title>
        <authorList>
            <person name="Ferreira-Neto J.R.C."/>
            <person name="da Silva M.D."/>
            <person name="Binneck E."/>
            <person name="de Melo N.F."/>
            <person name="da Silva R.H."/>
            <person name="de Melo A.L.T.M."/>
            <person name="Pandolfi V."/>
            <person name="Bustamante F.O."/>
            <person name="Brasileiro-Vidal A.C."/>
            <person name="Benko-Iseppon A.M."/>
        </authorList>
    </citation>
    <scope>NUCLEOTIDE SEQUENCE [LARGE SCALE GENOMIC DNA]</scope>
    <source>
        <tissue evidence="2">Leaves</tissue>
    </source>
</reference>
<gene>
    <name evidence="2" type="ORF">PIB30_089858</name>
</gene>
<dbReference type="Proteomes" id="UP001341840">
    <property type="component" value="Unassembled WGS sequence"/>
</dbReference>
<feature type="region of interest" description="Disordered" evidence="1">
    <location>
        <begin position="25"/>
        <end position="47"/>
    </location>
</feature>
<evidence type="ECO:0008006" key="4">
    <source>
        <dbReference type="Google" id="ProtNLM"/>
    </source>
</evidence>